<reference evidence="15" key="1">
    <citation type="submission" date="2022-12" db="EMBL/GenBank/DDBJ databases">
        <title>Draft genome assemblies for two species of Escallonia (Escalloniales).</title>
        <authorList>
            <person name="Chanderbali A."/>
            <person name="Dervinis C."/>
            <person name="Anghel I."/>
            <person name="Soltis D."/>
            <person name="Soltis P."/>
            <person name="Zapata F."/>
        </authorList>
    </citation>
    <scope>NUCLEOTIDE SEQUENCE</scope>
    <source>
        <strain evidence="15">UCBG92.1500</strain>
        <tissue evidence="15">Leaf</tissue>
    </source>
</reference>
<dbReference type="FunFam" id="1.20.140.40:FF:000001">
    <property type="entry name" value="Pectinesterase"/>
    <property type="match status" value="2"/>
</dbReference>
<evidence type="ECO:0000256" key="5">
    <source>
        <dbReference type="ARBA" id="ARBA00022801"/>
    </source>
</evidence>
<comment type="similarity">
    <text evidence="2">In the N-terminal section; belongs to the PMEI family.</text>
</comment>
<keyword evidence="7" id="KW-1015">Disulfide bond</keyword>
<dbReference type="Gene3D" id="2.160.20.10">
    <property type="entry name" value="Single-stranded right-handed beta-helix, Pectin lyase-like"/>
    <property type="match status" value="2"/>
</dbReference>
<dbReference type="InterPro" id="IPR033131">
    <property type="entry name" value="Pectinesterase_Asp_AS"/>
</dbReference>
<evidence type="ECO:0000256" key="2">
    <source>
        <dbReference type="ARBA" id="ARBA00006027"/>
    </source>
</evidence>
<keyword evidence="6" id="KW-0063">Aspartyl esterase</keyword>
<dbReference type="Pfam" id="PF06278">
    <property type="entry name" value="CNDH2_N"/>
    <property type="match status" value="1"/>
</dbReference>
<dbReference type="EC" id="3.1.1.11" evidence="4"/>
<gene>
    <name evidence="15" type="ORF">RJ640_014775</name>
</gene>
<evidence type="ECO:0000313" key="15">
    <source>
        <dbReference type="EMBL" id="KAK2989316.1"/>
    </source>
</evidence>
<dbReference type="CDD" id="cd15798">
    <property type="entry name" value="PMEI-like_3"/>
    <property type="match status" value="2"/>
</dbReference>
<dbReference type="AlphaFoldDB" id="A0AA88RTU5"/>
<protein>
    <recommendedName>
        <fullName evidence="4">pectinesterase</fullName>
        <ecNumber evidence="4">3.1.1.11</ecNumber>
    </recommendedName>
</protein>
<comment type="catalytic activity">
    <reaction evidence="10">
        <text>[(1-&gt;4)-alpha-D-galacturonosyl methyl ester](n) + n H2O = [(1-&gt;4)-alpha-D-galacturonosyl](n) + n methanol + n H(+)</text>
        <dbReference type="Rhea" id="RHEA:22380"/>
        <dbReference type="Rhea" id="RHEA-COMP:14570"/>
        <dbReference type="Rhea" id="RHEA-COMP:14573"/>
        <dbReference type="ChEBI" id="CHEBI:15377"/>
        <dbReference type="ChEBI" id="CHEBI:15378"/>
        <dbReference type="ChEBI" id="CHEBI:17790"/>
        <dbReference type="ChEBI" id="CHEBI:140522"/>
        <dbReference type="ChEBI" id="CHEBI:140523"/>
        <dbReference type="EC" id="3.1.1.11"/>
    </reaction>
</comment>
<feature type="chain" id="PRO_5041715474" description="pectinesterase" evidence="13">
    <location>
        <begin position="24"/>
        <end position="1220"/>
    </location>
</feature>
<dbReference type="InterPro" id="IPR009378">
    <property type="entry name" value="H2_N"/>
</dbReference>
<dbReference type="Proteomes" id="UP001187471">
    <property type="component" value="Unassembled WGS sequence"/>
</dbReference>
<evidence type="ECO:0000313" key="16">
    <source>
        <dbReference type="Proteomes" id="UP001187471"/>
    </source>
</evidence>
<evidence type="ECO:0000256" key="1">
    <source>
        <dbReference type="ARBA" id="ARBA00005184"/>
    </source>
</evidence>
<comment type="caution">
    <text evidence="15">The sequence shown here is derived from an EMBL/GenBank/DDBJ whole genome shotgun (WGS) entry which is preliminary data.</text>
</comment>
<evidence type="ECO:0000256" key="4">
    <source>
        <dbReference type="ARBA" id="ARBA00013229"/>
    </source>
</evidence>
<evidence type="ECO:0000256" key="9">
    <source>
        <dbReference type="ARBA" id="ARBA00023316"/>
    </source>
</evidence>
<dbReference type="InterPro" id="IPR000070">
    <property type="entry name" value="Pectinesterase_cat"/>
</dbReference>
<feature type="active site" evidence="12">
    <location>
        <position position="402"/>
    </location>
</feature>
<evidence type="ECO:0000256" key="13">
    <source>
        <dbReference type="SAM" id="SignalP"/>
    </source>
</evidence>
<comment type="pathway">
    <text evidence="1">Glycan metabolism; pectin degradation; 2-dehydro-3-deoxy-D-gluconate from pectin: step 1/5.</text>
</comment>
<dbReference type="InterPro" id="IPR035513">
    <property type="entry name" value="Invertase/methylesterase_inhib"/>
</dbReference>
<evidence type="ECO:0000256" key="8">
    <source>
        <dbReference type="ARBA" id="ARBA00023180"/>
    </source>
</evidence>
<dbReference type="SMART" id="SM00856">
    <property type="entry name" value="PMEI"/>
    <property type="match status" value="2"/>
</dbReference>
<feature type="signal peptide" evidence="13">
    <location>
        <begin position="1"/>
        <end position="23"/>
    </location>
</feature>
<feature type="domain" description="Pectinesterase inhibitor" evidence="14">
    <location>
        <begin position="608"/>
        <end position="759"/>
    </location>
</feature>
<organism evidence="15 16">
    <name type="scientific">Escallonia rubra</name>
    <dbReference type="NCBI Taxonomy" id="112253"/>
    <lineage>
        <taxon>Eukaryota</taxon>
        <taxon>Viridiplantae</taxon>
        <taxon>Streptophyta</taxon>
        <taxon>Embryophyta</taxon>
        <taxon>Tracheophyta</taxon>
        <taxon>Spermatophyta</taxon>
        <taxon>Magnoliopsida</taxon>
        <taxon>eudicotyledons</taxon>
        <taxon>Gunneridae</taxon>
        <taxon>Pentapetalae</taxon>
        <taxon>asterids</taxon>
        <taxon>campanulids</taxon>
        <taxon>Escalloniales</taxon>
        <taxon>Escalloniaceae</taxon>
        <taxon>Escallonia</taxon>
    </lineage>
</organism>
<dbReference type="GO" id="GO:0030599">
    <property type="term" value="F:pectinesterase activity"/>
    <property type="evidence" value="ECO:0007669"/>
    <property type="project" value="UniProtKB-EC"/>
</dbReference>
<dbReference type="EMBL" id="JAVXUO010000757">
    <property type="protein sequence ID" value="KAK2989316.1"/>
    <property type="molecule type" value="Genomic_DNA"/>
</dbReference>
<dbReference type="NCBIfam" id="TIGR01614">
    <property type="entry name" value="PME_inhib"/>
    <property type="match status" value="2"/>
</dbReference>
<evidence type="ECO:0000256" key="7">
    <source>
        <dbReference type="ARBA" id="ARBA00023157"/>
    </source>
</evidence>
<dbReference type="SUPFAM" id="SSF51126">
    <property type="entry name" value="Pectin lyase-like"/>
    <property type="match status" value="2"/>
</dbReference>
<dbReference type="InterPro" id="IPR011050">
    <property type="entry name" value="Pectin_lyase_fold/virulence"/>
</dbReference>
<dbReference type="GO" id="GO:0042545">
    <property type="term" value="P:cell wall modification"/>
    <property type="evidence" value="ECO:0007669"/>
    <property type="project" value="InterPro"/>
</dbReference>
<dbReference type="Pfam" id="PF04043">
    <property type="entry name" value="PMEI"/>
    <property type="match status" value="2"/>
</dbReference>
<dbReference type="Pfam" id="PF01095">
    <property type="entry name" value="Pectinesterase"/>
    <property type="match status" value="2"/>
</dbReference>
<keyword evidence="13" id="KW-0732">Signal</keyword>
<keyword evidence="16" id="KW-1185">Reference proteome</keyword>
<evidence type="ECO:0000259" key="14">
    <source>
        <dbReference type="SMART" id="SM00856"/>
    </source>
</evidence>
<dbReference type="InterPro" id="IPR006501">
    <property type="entry name" value="Pectinesterase_inhib_dom"/>
</dbReference>
<feature type="domain" description="Pectinesterase inhibitor" evidence="14">
    <location>
        <begin position="49"/>
        <end position="201"/>
    </location>
</feature>
<dbReference type="PROSITE" id="PS00503">
    <property type="entry name" value="PECTINESTERASE_2"/>
    <property type="match status" value="2"/>
</dbReference>
<name>A0AA88RTU5_9ASTE</name>
<feature type="active site" evidence="12">
    <location>
        <position position="960"/>
    </location>
</feature>
<dbReference type="PANTHER" id="PTHR31707">
    <property type="entry name" value="PECTINESTERASE"/>
    <property type="match status" value="1"/>
</dbReference>
<dbReference type="GO" id="GO:0004857">
    <property type="term" value="F:enzyme inhibitor activity"/>
    <property type="evidence" value="ECO:0007669"/>
    <property type="project" value="InterPro"/>
</dbReference>
<keyword evidence="5" id="KW-0378">Hydrolase</keyword>
<dbReference type="FunFam" id="2.160.20.10:FF:000001">
    <property type="entry name" value="Pectinesterase"/>
    <property type="match status" value="2"/>
</dbReference>
<evidence type="ECO:0000256" key="6">
    <source>
        <dbReference type="ARBA" id="ARBA00023085"/>
    </source>
</evidence>
<dbReference type="InterPro" id="IPR012334">
    <property type="entry name" value="Pectin_lyas_fold"/>
</dbReference>
<comment type="function">
    <text evidence="11">Acts in the modification of cell walls via demethylesterification of cell wall pectin.</text>
</comment>
<proteinExistence type="inferred from homology"/>
<keyword evidence="8" id="KW-0325">Glycoprotein</keyword>
<evidence type="ECO:0000256" key="3">
    <source>
        <dbReference type="ARBA" id="ARBA00007786"/>
    </source>
</evidence>
<comment type="similarity">
    <text evidence="3">In the C-terminal section; belongs to the pectinesterase family.</text>
</comment>
<dbReference type="Gene3D" id="1.20.140.40">
    <property type="entry name" value="Invertase/pectin methylesterase inhibitor family protein"/>
    <property type="match status" value="2"/>
</dbReference>
<evidence type="ECO:0000256" key="11">
    <source>
        <dbReference type="ARBA" id="ARBA00057335"/>
    </source>
</evidence>
<accession>A0AA88RTU5</accession>
<evidence type="ECO:0000256" key="10">
    <source>
        <dbReference type="ARBA" id="ARBA00047928"/>
    </source>
</evidence>
<keyword evidence="9" id="KW-0961">Cell wall biogenesis/degradation</keyword>
<evidence type="ECO:0000256" key="12">
    <source>
        <dbReference type="PROSITE-ProRule" id="PRU10040"/>
    </source>
</evidence>
<sequence length="1220" mass="133773">MAANKKIIVISVCVVLLVALVAAAVVATTTHRKTLPASPAPKGSTELSTTVKAVKAICQPTEYKETCERSLTAAAGNTTDLKELIKVGFKVTVKEIGDVLNKLTALQKAAKDPSTKGAYEVCKEVLDSAINNIQHSIDNFDLSDISSLDDHVFDLKTWIASAITCHETCLDSFENTTGNTAQEMKKLLKTSKELTINSYEMVKEISKVFSTFQVPGFSRRLLSNGASSSWVKGGKRHLQRHLLQANSGTIKPDVVVAQDGTGKYKTINEALKEAPMKGTKPFVMHIKAGVYAEYVHIPKKMNYIVFIGDGPTKTKITGNKSYAEGVKTFKTATVAVDGWYFVAKDIGFENTAGSVGHQAVALRVSSDEALIYNCQIDGYQDTLYAHNGRQFYRDCTISGTIDFIFGDAEAVFQNCKIVIRRPGENQACMVTAQGRTQAVMHTGTVLQNCVVTAEPAFSDPTKPKLKAYLGRPWKAFSRTVVLNSEIDSVIEPEGWAPWSGNMYLDTCWYAEYGNKGPGANMSKRVPWLKKTNGPEQLSDFVPEKFLRGVVKKKMGYGNDGGRKKKATIIGLSSILLVAMVVAVAVGVTRNKSQSSGNNAPAGNGQVSTSNKAITAICQPTDYKDACVSSLSAAKNTTDPKELIKVAFQAAVKNITDASKNTSVLQEAAKDPKTSHAFENCKELLGIAVDDLKRSFDKVGSFDVSKLDDYVDDLKTWLSGVITYQDTCLDGFENITGDSGEKMKQLLKTSGELSSNGLAMVSELSKLLKSFQIPGLSRRLLQETSDDEVPSWADAGRRRLLQANLNSLKPNAVVAQDGSGKFRTINDALKAAPPPKSNQTYVILIKAGVYKEYIEIPRHQNDIVFIGEGADKTRITGNKNFVDGIGTYKTATVAVMGDRFFARDIGFENSAGPTKHQAVALRVSADKTIFYRCNMDGYQDTLYTHTYRQFYRDCKISGTIDFIFGDAAAIFQNCKMVVRKPLENQACMVTAQGRKDQRSTGIIVLQNCYITAEPAFLAVKPAIASYLGRPWKEFSRTIVMQSFIDTNIVPEGWSPWAGTYALDTCYYGEFSNRGPGANQAKRVAWKGIKKISAQEAEGYTPGKYLEGDLWIKPAGIPYDSGMMKKMSNDKEDPANKFHTLQPLRDLESNWAVDLAKNLEEYLLKICSGEITGEIDDGGRLSVNFAEAALLLQGSIQVYSRKVEYLYSLVLHALEFISQKKR</sequence>
<dbReference type="SUPFAM" id="SSF101148">
    <property type="entry name" value="Plant invertase/pectin methylesterase inhibitor"/>
    <property type="match status" value="2"/>
</dbReference>